<feature type="chain" id="PRO_5038680291" description="DUF3298 domain-containing protein" evidence="1">
    <location>
        <begin position="23"/>
        <end position="351"/>
    </location>
</feature>
<reference evidence="2" key="1">
    <citation type="submission" date="2020-10" db="EMBL/GenBank/DDBJ databases">
        <authorList>
            <person name="Gilroy R."/>
        </authorList>
    </citation>
    <scope>NUCLEOTIDE SEQUENCE</scope>
    <source>
        <strain evidence="2">ChiBcec6-7307</strain>
    </source>
</reference>
<proteinExistence type="predicted"/>
<organism evidence="2 3">
    <name type="scientific">Candidatus Merdiplasma excrementigallinarum</name>
    <dbReference type="NCBI Taxonomy" id="2840864"/>
    <lineage>
        <taxon>Bacteria</taxon>
        <taxon>Bacillati</taxon>
        <taxon>Bacillota</taxon>
        <taxon>Clostridia</taxon>
        <taxon>Lachnospirales</taxon>
        <taxon>Lachnospiraceae</taxon>
        <taxon>Lachnospiraceae incertae sedis</taxon>
        <taxon>Candidatus Merdiplasma</taxon>
    </lineage>
</organism>
<keyword evidence="1" id="KW-0732">Signal</keyword>
<feature type="signal peptide" evidence="1">
    <location>
        <begin position="1"/>
        <end position="22"/>
    </location>
</feature>
<evidence type="ECO:0008006" key="4">
    <source>
        <dbReference type="Google" id="ProtNLM"/>
    </source>
</evidence>
<dbReference type="AlphaFoldDB" id="A0A9D1NZH1"/>
<dbReference type="EMBL" id="DVOS01000044">
    <property type="protein sequence ID" value="HIV23301.1"/>
    <property type="molecule type" value="Genomic_DNA"/>
</dbReference>
<evidence type="ECO:0000313" key="2">
    <source>
        <dbReference type="EMBL" id="HIV23301.1"/>
    </source>
</evidence>
<comment type="caution">
    <text evidence="2">The sequence shown here is derived from an EMBL/GenBank/DDBJ whole genome shotgun (WGS) entry which is preliminary data.</text>
</comment>
<dbReference type="Proteomes" id="UP000886889">
    <property type="component" value="Unassembled WGS sequence"/>
</dbReference>
<reference evidence="2" key="2">
    <citation type="journal article" date="2021" name="PeerJ">
        <title>Extensive microbial diversity within the chicken gut microbiome revealed by metagenomics and culture.</title>
        <authorList>
            <person name="Gilroy R."/>
            <person name="Ravi A."/>
            <person name="Getino M."/>
            <person name="Pursley I."/>
            <person name="Horton D.L."/>
            <person name="Alikhan N.F."/>
            <person name="Baker D."/>
            <person name="Gharbi K."/>
            <person name="Hall N."/>
            <person name="Watson M."/>
            <person name="Adriaenssens E.M."/>
            <person name="Foster-Nyarko E."/>
            <person name="Jarju S."/>
            <person name="Secka A."/>
            <person name="Antonio M."/>
            <person name="Oren A."/>
            <person name="Chaudhuri R.R."/>
            <person name="La Ragione R."/>
            <person name="Hildebrand F."/>
            <person name="Pallen M.J."/>
        </authorList>
    </citation>
    <scope>NUCLEOTIDE SEQUENCE</scope>
    <source>
        <strain evidence="2">ChiBcec6-7307</strain>
    </source>
</reference>
<gene>
    <name evidence="2" type="ORF">IAC80_05110</name>
</gene>
<accession>A0A9D1NZH1</accession>
<sequence>MMKKTGKKAARKWVLFSFWMTAAGVLPGQIRALAAESLQAGSGPAEMFRAAELPAELAYSDSLHDFTLEIEGQLDIFQTEDTGSASSSNWEENRAVSQYGTDGLTVRGDSHMTDTTIFQADGSSQVNEFASQFQYENGVLLRTAVLPFPGSSSLEISPTEYLDLELPDSACVTEISKEAAENGTAVYHLDLNAAAITEENAHILKHVLHENYQINWAENPEYGFEAGFDEASLQVILDGQGAPLSIRADYIVNAVVQDGFKASGTTVFHFSPGSDENQSGFTVEQLEAIKASLGIPAGKQLEIQQSEPYYWEAGERWLIQVDFYENGNYAAGAAFDRDTLEICANIYMYAG</sequence>
<name>A0A9D1NZH1_9FIRM</name>
<protein>
    <recommendedName>
        <fullName evidence="4">DUF3298 domain-containing protein</fullName>
    </recommendedName>
</protein>
<evidence type="ECO:0000313" key="3">
    <source>
        <dbReference type="Proteomes" id="UP000886889"/>
    </source>
</evidence>
<evidence type="ECO:0000256" key="1">
    <source>
        <dbReference type="SAM" id="SignalP"/>
    </source>
</evidence>